<name>Q64CU7_UNCAG</name>
<dbReference type="EMBL" id="AY714832">
    <property type="protein sequence ID" value="AAU82780.1"/>
    <property type="molecule type" value="Genomic_DNA"/>
</dbReference>
<feature type="transmembrane region" description="Helical" evidence="1">
    <location>
        <begin position="108"/>
        <end position="127"/>
    </location>
</feature>
<accession>Q64CU7</accession>
<keyword evidence="1" id="KW-0812">Transmembrane</keyword>
<evidence type="ECO:0000256" key="1">
    <source>
        <dbReference type="SAM" id="Phobius"/>
    </source>
</evidence>
<keyword evidence="1" id="KW-0472">Membrane</keyword>
<protein>
    <submittedName>
        <fullName evidence="2">Uncharacterized protein</fullName>
    </submittedName>
</protein>
<reference evidence="2" key="1">
    <citation type="journal article" date="2004" name="Science">
        <title>Reverse methanogenesis: testing the hypothesis with environmental genomics.</title>
        <authorList>
            <person name="Hallam S.J."/>
            <person name="Putnam N."/>
            <person name="Preston C.M."/>
            <person name="Detter J.C."/>
            <person name="Rokhsar D."/>
            <person name="Richardson P.M."/>
            <person name="DeLong E.F."/>
        </authorList>
    </citation>
    <scope>NUCLEOTIDE SEQUENCE</scope>
</reference>
<reference evidence="2" key="2">
    <citation type="submission" date="2004-08" db="EMBL/GenBank/DDBJ databases">
        <authorList>
            <person name="Putnam N."/>
            <person name="Detter J.C."/>
            <person name="Richardson P.M."/>
            <person name="Rokhsar D."/>
        </authorList>
    </citation>
    <scope>NUCLEOTIDE SEQUENCE</scope>
</reference>
<proteinExistence type="predicted"/>
<feature type="transmembrane region" description="Helical" evidence="1">
    <location>
        <begin position="47"/>
        <end position="66"/>
    </location>
</feature>
<organism evidence="2">
    <name type="scientific">Uncultured archaeon GZfos26G2</name>
    <dbReference type="NCBI Taxonomy" id="3386331"/>
    <lineage>
        <taxon>Archaea</taxon>
        <taxon>Methanobacteriati</taxon>
        <taxon>Methanobacteriota</taxon>
        <taxon>Stenosarchaea group</taxon>
        <taxon>Methanomicrobia</taxon>
        <taxon>Candidatus Methanophagales</taxon>
        <taxon>Candidatus Methanophagaceae</taxon>
        <taxon>Candidatus Methanophaga</taxon>
    </lineage>
</organism>
<sequence>MPCSIPSSSSVPIISLSTCISIRSASIEFICEETESISTSATMPTNLPFSITGSFLIFPLAIFFTISDRRSFDDAVIIGAVMTSFSFTTLGGMSLLTSSLSISPCVTMPSGLPLLSTTILSTSYFFIRSGRFRNVHVPTSGHYLPAPLYLSAVHPSPFVFTQL</sequence>
<feature type="transmembrane region" description="Helical" evidence="1">
    <location>
        <begin position="75"/>
        <end position="96"/>
    </location>
</feature>
<dbReference type="AlphaFoldDB" id="Q64CU7"/>
<gene>
    <name evidence="2" type="ORF">GZ1C11_11</name>
</gene>
<evidence type="ECO:0000313" key="2">
    <source>
        <dbReference type="EMBL" id="AAU82780.1"/>
    </source>
</evidence>
<keyword evidence="1" id="KW-1133">Transmembrane helix</keyword>